<keyword evidence="4" id="KW-1185">Reference proteome</keyword>
<feature type="compositionally biased region" description="Low complexity" evidence="2">
    <location>
        <begin position="49"/>
        <end position="63"/>
    </location>
</feature>
<organism evidence="3 4">
    <name type="scientific">Cytobacillus spartinae</name>
    <dbReference type="NCBI Taxonomy" id="3299023"/>
    <lineage>
        <taxon>Bacteria</taxon>
        <taxon>Bacillati</taxon>
        <taxon>Bacillota</taxon>
        <taxon>Bacilli</taxon>
        <taxon>Bacillales</taxon>
        <taxon>Bacillaceae</taxon>
        <taxon>Cytobacillus</taxon>
    </lineage>
</organism>
<comment type="caution">
    <text evidence="3">The sequence shown here is derived from an EMBL/GenBank/DDBJ whole genome shotgun (WGS) entry which is preliminary data.</text>
</comment>
<dbReference type="Proteomes" id="UP001601059">
    <property type="component" value="Unassembled WGS sequence"/>
</dbReference>
<evidence type="ECO:0000313" key="4">
    <source>
        <dbReference type="Proteomes" id="UP001601059"/>
    </source>
</evidence>
<protein>
    <submittedName>
        <fullName evidence="3">Uncharacterized protein</fullName>
    </submittedName>
</protein>
<accession>A0ABW6KGC3</accession>
<name>A0ABW6KGC3_9BACI</name>
<evidence type="ECO:0000256" key="2">
    <source>
        <dbReference type="SAM" id="MobiDB-lite"/>
    </source>
</evidence>
<dbReference type="EMBL" id="JBIACK010000014">
    <property type="protein sequence ID" value="MFE8703211.1"/>
    <property type="molecule type" value="Genomic_DNA"/>
</dbReference>
<reference evidence="3 4" key="1">
    <citation type="submission" date="2024-08" db="EMBL/GenBank/DDBJ databases">
        <title>Two novel Cytobacillus novel species.</title>
        <authorList>
            <person name="Liu G."/>
        </authorList>
    </citation>
    <scope>NUCLEOTIDE SEQUENCE [LARGE SCALE GENOMIC DNA]</scope>
    <source>
        <strain evidence="3 4">FJAT-54145</strain>
    </source>
</reference>
<sequence>MEFLFENPFLLVILIGLISSIFKRMKGTQEEPRKSQPKPFVESGPFDFEQQPRQEQPVQRMEPVPQQTYEPNPLGKIEQEFLEKKKKAEEKLAALKKQQATAQKKAETIQSHRRLNQVKEKIETTEPEQVHVDNQKLVDAVIWSEILGPPRSKRPHSANRVGRY</sequence>
<gene>
    <name evidence="3" type="ORF">ACFYKX_21770</name>
</gene>
<evidence type="ECO:0000313" key="3">
    <source>
        <dbReference type="EMBL" id="MFE8703211.1"/>
    </source>
</evidence>
<proteinExistence type="predicted"/>
<feature type="region of interest" description="Disordered" evidence="2">
    <location>
        <begin position="28"/>
        <end position="76"/>
    </location>
</feature>
<feature type="coiled-coil region" evidence="1">
    <location>
        <begin position="78"/>
        <end position="105"/>
    </location>
</feature>
<evidence type="ECO:0000256" key="1">
    <source>
        <dbReference type="SAM" id="Coils"/>
    </source>
</evidence>
<keyword evidence="1" id="KW-0175">Coiled coil</keyword>
<dbReference type="RefSeq" id="WP_389363552.1">
    <property type="nucleotide sequence ID" value="NZ_JBIACK010000014.1"/>
</dbReference>